<dbReference type="EMBL" id="MK288021">
    <property type="protein sequence ID" value="AZU98964.1"/>
    <property type="molecule type" value="Genomic_DNA"/>
</dbReference>
<evidence type="ECO:0000313" key="2">
    <source>
        <dbReference type="Proteomes" id="UP000287896"/>
    </source>
</evidence>
<organism evidence="1 2">
    <name type="scientific">Bacillus phage pW2</name>
    <dbReference type="NCBI Taxonomy" id="2500559"/>
    <lineage>
        <taxon>Viruses</taxon>
        <taxon>Duplodnaviria</taxon>
        <taxon>Heunggongvirae</taxon>
        <taxon>Uroviricota</taxon>
        <taxon>Caudoviricetes</taxon>
        <taxon>Joanripponvirinae</taxon>
        <taxon>Sophritavirus</taxon>
        <taxon>Sophritavirus pW2</taxon>
    </lineage>
</organism>
<sequence>MFDNILIYSKEQNTIGNIVELSLLKQTYTLETEDEKHITVAFEDAVPLQFIGEIDETPIYNGDVFASKQGLNYEIEIQENGALVFHELDNKLNRVKAGSPFYAQDLHEFEGHLDFFENIHLLKGNKPKVDFNIRVVRQVLNGEVSYAYACNNKLEEEVDLISVVFVGHNLLEEQDYTRVSLPYEGYLDSIERGLIKEVNPQELQNYVTGLMYGRNPEISTEGLIIVGKNGLNLDGKVSFEDVKVSKVEGALPVAEQQEEGTNVCKCGSHPADCDCDLWTDK</sequence>
<keyword evidence="2" id="KW-1185">Reference proteome</keyword>
<accession>A0A3T0IHS2</accession>
<proteinExistence type="predicted"/>
<dbReference type="Proteomes" id="UP000287896">
    <property type="component" value="Segment"/>
</dbReference>
<reference evidence="1 2" key="1">
    <citation type="submission" date="2018-12" db="EMBL/GenBank/DDBJ databases">
        <title>Characterization of a novel siphovirus infacting Bacillus anthracis.</title>
        <authorList>
            <person name="Hu X."/>
            <person name="Wan X."/>
            <person name="Geng P."/>
            <person name="Yuan Z."/>
        </authorList>
    </citation>
    <scope>NUCLEOTIDE SEQUENCE [LARGE SCALE GENOMIC DNA]</scope>
</reference>
<gene>
    <name evidence="1" type="ORF">pW2_132</name>
</gene>
<protein>
    <submittedName>
        <fullName evidence="1">Uncharacterized protein</fullName>
    </submittedName>
</protein>
<evidence type="ECO:0000313" key="1">
    <source>
        <dbReference type="EMBL" id="AZU98964.1"/>
    </source>
</evidence>
<name>A0A3T0IHS2_9CAUD</name>